<keyword evidence="2" id="KW-0812">Transmembrane</keyword>
<protein>
    <submittedName>
        <fullName evidence="3">Uncharacterized protein</fullName>
    </submittedName>
</protein>
<dbReference type="AlphaFoldDB" id="A0AAW1RMN2"/>
<evidence type="ECO:0000256" key="1">
    <source>
        <dbReference type="SAM" id="Coils"/>
    </source>
</evidence>
<accession>A0AAW1RMN2</accession>
<keyword evidence="2" id="KW-1133">Transmembrane helix</keyword>
<keyword evidence="2" id="KW-0472">Membrane</keyword>
<gene>
    <name evidence="3" type="ORF">WJX81_003264</name>
</gene>
<name>A0AAW1RMN2_9CHLO</name>
<dbReference type="EMBL" id="JALJOU010000030">
    <property type="protein sequence ID" value="KAK9834999.1"/>
    <property type="molecule type" value="Genomic_DNA"/>
</dbReference>
<feature type="transmembrane region" description="Helical" evidence="2">
    <location>
        <begin position="86"/>
        <end position="106"/>
    </location>
</feature>
<reference evidence="3 4" key="1">
    <citation type="journal article" date="2024" name="Nat. Commun.">
        <title>Phylogenomics reveals the evolutionary origins of lichenization in chlorophyte algae.</title>
        <authorList>
            <person name="Puginier C."/>
            <person name="Libourel C."/>
            <person name="Otte J."/>
            <person name="Skaloud P."/>
            <person name="Haon M."/>
            <person name="Grisel S."/>
            <person name="Petersen M."/>
            <person name="Berrin J.G."/>
            <person name="Delaux P.M."/>
            <person name="Dal Grande F."/>
            <person name="Keller J."/>
        </authorList>
    </citation>
    <scope>NUCLEOTIDE SEQUENCE [LARGE SCALE GENOMIC DNA]</scope>
    <source>
        <strain evidence="3 4">SAG 245.80</strain>
    </source>
</reference>
<dbReference type="Proteomes" id="UP001445335">
    <property type="component" value="Unassembled WGS sequence"/>
</dbReference>
<evidence type="ECO:0000313" key="4">
    <source>
        <dbReference type="Proteomes" id="UP001445335"/>
    </source>
</evidence>
<proteinExistence type="predicted"/>
<organism evidence="3 4">
    <name type="scientific">Elliptochloris bilobata</name>
    <dbReference type="NCBI Taxonomy" id="381761"/>
    <lineage>
        <taxon>Eukaryota</taxon>
        <taxon>Viridiplantae</taxon>
        <taxon>Chlorophyta</taxon>
        <taxon>core chlorophytes</taxon>
        <taxon>Trebouxiophyceae</taxon>
        <taxon>Trebouxiophyceae incertae sedis</taxon>
        <taxon>Elliptochloris clade</taxon>
        <taxon>Elliptochloris</taxon>
    </lineage>
</organism>
<comment type="caution">
    <text evidence="3">The sequence shown here is derived from an EMBL/GenBank/DDBJ whole genome shotgun (WGS) entry which is preliminary data.</text>
</comment>
<keyword evidence="4" id="KW-1185">Reference proteome</keyword>
<sequence length="169" mass="18884">MQTWWQAQAELDAERTWFWFLDAERRRAVKKKKEVERSARARVRELERRRERLLSDAKASLGLWSAAGVDEGRQLFWRSFEAGKGLCVSVFAFLFQVPRLVAAYQANFINGALFFMMCAIASVSVVATFLVGLYAAGATAVYAAATLIAPNRRLGPGGAPPPGLRYHVD</sequence>
<evidence type="ECO:0000313" key="3">
    <source>
        <dbReference type="EMBL" id="KAK9834999.1"/>
    </source>
</evidence>
<evidence type="ECO:0000256" key="2">
    <source>
        <dbReference type="SAM" id="Phobius"/>
    </source>
</evidence>
<keyword evidence="1" id="KW-0175">Coiled coil</keyword>
<feature type="coiled-coil region" evidence="1">
    <location>
        <begin position="29"/>
        <end position="56"/>
    </location>
</feature>
<feature type="transmembrane region" description="Helical" evidence="2">
    <location>
        <begin position="112"/>
        <end position="145"/>
    </location>
</feature>